<keyword evidence="1" id="KW-0131">Cell cycle</keyword>
<organism evidence="1 2">
    <name type="scientific">Neophaeococcomyces mojaviensis</name>
    <dbReference type="NCBI Taxonomy" id="3383035"/>
    <lineage>
        <taxon>Eukaryota</taxon>
        <taxon>Fungi</taxon>
        <taxon>Dikarya</taxon>
        <taxon>Ascomycota</taxon>
        <taxon>Pezizomycotina</taxon>
        <taxon>Eurotiomycetes</taxon>
        <taxon>Chaetothyriomycetidae</taxon>
        <taxon>Chaetothyriales</taxon>
        <taxon>Chaetothyriales incertae sedis</taxon>
        <taxon>Neophaeococcomyces</taxon>
    </lineage>
</organism>
<dbReference type="Proteomes" id="UP001172386">
    <property type="component" value="Unassembled WGS sequence"/>
</dbReference>
<evidence type="ECO:0000313" key="1">
    <source>
        <dbReference type="EMBL" id="KAJ9663667.1"/>
    </source>
</evidence>
<comment type="caution">
    <text evidence="1">The sequence shown here is derived from an EMBL/GenBank/DDBJ whole genome shotgun (WGS) entry which is preliminary data.</text>
</comment>
<dbReference type="EMBL" id="JAPDRQ010000007">
    <property type="protein sequence ID" value="KAJ9663667.1"/>
    <property type="molecule type" value="Genomic_DNA"/>
</dbReference>
<protein>
    <submittedName>
        <fullName evidence="1">Cell division cycle- protein</fullName>
    </submittedName>
</protein>
<gene>
    <name evidence="1" type="primary">CDC25_1</name>
    <name evidence="1" type="ORF">H2198_000679</name>
</gene>
<reference evidence="1" key="1">
    <citation type="submission" date="2022-10" db="EMBL/GenBank/DDBJ databases">
        <title>Culturing micro-colonial fungi from biological soil crusts in the Mojave desert and describing Neophaeococcomyces mojavensis, and introducing the new genera and species Taxawa tesnikishii.</title>
        <authorList>
            <person name="Kurbessoian T."/>
            <person name="Stajich J.E."/>
        </authorList>
    </citation>
    <scope>NUCLEOTIDE SEQUENCE</scope>
    <source>
        <strain evidence="1">JES_112</strain>
    </source>
</reference>
<proteinExistence type="predicted"/>
<keyword evidence="1" id="KW-0132">Cell division</keyword>
<evidence type="ECO:0000313" key="2">
    <source>
        <dbReference type="Proteomes" id="UP001172386"/>
    </source>
</evidence>
<accession>A0ACC3AJ37</accession>
<sequence length="1174" mass="131587">MSAGRRTDHGPMTQRQGFKGPAFAAAFQYTDMDEYQHSQTSPTYPGLHSLSPRRRAAQATGMSGYNASTDLPPPIYVRALYNYDADDPTSLSFRQGDIIQVITQLESGWWDGIIDNVRGWFPSNYCAVIDPDDPEDANRTDESETSEQSGTEDEYEDEDDSDTHDQDDDSDLPIEGAMPQSQDEAGFWIPQATPDGRLFYFNTRTGVSSMELPLETPSVDEDGPPDSSHFHIPAQTRPPPEMMAGGYHHEEDYDASSSEVDVERSITRQRTKASVETTIGPTISAIGTTATSFSVPLNGQVQRTGAPRHFTDESSTTTPTWESLVDNMRAAIDSYRAAIRRNERAEYVRRAEDISDHLRMLLAAGSGTTDNHSGNPSIISTNKALYPHFREMMSKFSKLVLSSHIAAADWPGPDAGTKCLQEADGVMHGVYGYVEVARQQRGEEIPRLVPGFVAGMSTGGNWQDNNIDAQFIVEGNSFIDQSDDESRPKPSTPLDKLSLRKLEEARLALLSSIRRLEDQLQYTEKVITPARQTAIGDSICMSAGALIEHFRPWIALVESIDLTVSSNTFQKPALLEFSTHKQKVYDSVGELVAVCQATTAPLPDEWAEVKGETLDTRLATVQAACRQLDNYVSQVNYSLQLLESAPAGSGNKREHRMTAPSDSLQNNAQRLKTLERPQLADVGHSASYTVGQDPADFKVKQFKMDKARDFFGQVPPKSLNEEDDLGYNADDRPWFLQMEHEGELMRDVKTNPPQVKSGTLAGLVEQLTRHDRPDPTFNATFLLTYRSFISAAELFQSLVKRFNTQPPAGLNREEMLQWEEQKQKPVRFRVVNILKTWVEHYWMESNDAESQQLLERMNAFAKNTVTNAKIPGGAPLATVIDQRMKGQDTSAKKLVLTLTGNAPTPILPKNLKKIKFTDIDPLEFARQLTIVESKLYGRIKPVECLEKIWEKKDSDEHGDRAPNVRALILHSNQMTNCVAEMILNHTEVKKRVAVIRHFIAIADKCRTLHNFSSLTAIVSALGTAPILRLNRTWAQVPNKVKDVLEHMRALIASTKNFSRYREALHAANPPCIPFLGVYLTDLTFIEDGIASIVRNSENINFTKRTKTAEVIRDIQQYQNVPYTLTEVPELRDWILDNMRAASNVHEMYNKSLQIEPREREEEKIARLLSESGFL</sequence>
<name>A0ACC3AJ37_9EURO</name>
<keyword evidence="2" id="KW-1185">Reference proteome</keyword>